<evidence type="ECO:0000256" key="3">
    <source>
        <dbReference type="ARBA" id="ARBA00022679"/>
    </source>
</evidence>
<dbReference type="AlphaFoldDB" id="A0A381QU77"/>
<dbReference type="SUPFAM" id="SSF48576">
    <property type="entry name" value="Terpenoid synthases"/>
    <property type="match status" value="1"/>
</dbReference>
<name>A0A381QU77_9ZZZZ</name>
<keyword evidence="4" id="KW-0479">Metal-binding</keyword>
<dbReference type="InterPro" id="IPR008949">
    <property type="entry name" value="Isoprenoid_synthase_dom_sf"/>
</dbReference>
<evidence type="ECO:0000256" key="1">
    <source>
        <dbReference type="ARBA" id="ARBA00001946"/>
    </source>
</evidence>
<evidence type="ECO:0000256" key="5">
    <source>
        <dbReference type="ARBA" id="ARBA00022842"/>
    </source>
</evidence>
<evidence type="ECO:0008006" key="7">
    <source>
        <dbReference type="Google" id="ProtNLM"/>
    </source>
</evidence>
<proteinExistence type="inferred from homology"/>
<dbReference type="GO" id="GO:0046872">
    <property type="term" value="F:metal ion binding"/>
    <property type="evidence" value="ECO:0007669"/>
    <property type="project" value="UniProtKB-KW"/>
</dbReference>
<accession>A0A381QU77</accession>
<evidence type="ECO:0000256" key="2">
    <source>
        <dbReference type="ARBA" id="ARBA00006706"/>
    </source>
</evidence>
<keyword evidence="5" id="KW-0460">Magnesium</keyword>
<organism evidence="6">
    <name type="scientific">marine metagenome</name>
    <dbReference type="NCBI Taxonomy" id="408172"/>
    <lineage>
        <taxon>unclassified sequences</taxon>
        <taxon>metagenomes</taxon>
        <taxon>ecological metagenomes</taxon>
    </lineage>
</organism>
<dbReference type="Pfam" id="PF00348">
    <property type="entry name" value="polyprenyl_synt"/>
    <property type="match status" value="1"/>
</dbReference>
<dbReference type="CDD" id="cd00685">
    <property type="entry name" value="Trans_IPPS_HT"/>
    <property type="match status" value="1"/>
</dbReference>
<comment type="similarity">
    <text evidence="2">Belongs to the FPP/GGPP synthase family.</text>
</comment>
<gene>
    <name evidence="6" type="ORF">METZ01_LOCUS35358</name>
</gene>
<reference evidence="6" key="1">
    <citation type="submission" date="2018-05" db="EMBL/GenBank/DDBJ databases">
        <authorList>
            <person name="Lanie J.A."/>
            <person name="Ng W.-L."/>
            <person name="Kazmierczak K.M."/>
            <person name="Andrzejewski T.M."/>
            <person name="Davidsen T.M."/>
            <person name="Wayne K.J."/>
            <person name="Tettelin H."/>
            <person name="Glass J.I."/>
            <person name="Rusch D."/>
            <person name="Podicherti R."/>
            <person name="Tsui H.-C.T."/>
            <person name="Winkler M.E."/>
        </authorList>
    </citation>
    <scope>NUCLEOTIDE SEQUENCE</scope>
</reference>
<dbReference type="PANTHER" id="PTHR12001">
    <property type="entry name" value="GERANYLGERANYL PYROPHOSPHATE SYNTHASE"/>
    <property type="match status" value="1"/>
</dbReference>
<dbReference type="InterPro" id="IPR000092">
    <property type="entry name" value="Polyprenyl_synt"/>
</dbReference>
<evidence type="ECO:0000313" key="6">
    <source>
        <dbReference type="EMBL" id="SUZ82504.1"/>
    </source>
</evidence>
<evidence type="ECO:0000256" key="4">
    <source>
        <dbReference type="ARBA" id="ARBA00022723"/>
    </source>
</evidence>
<dbReference type="GO" id="GO:0004659">
    <property type="term" value="F:prenyltransferase activity"/>
    <property type="evidence" value="ECO:0007669"/>
    <property type="project" value="InterPro"/>
</dbReference>
<protein>
    <recommendedName>
        <fullName evidence="7">Polyprenyl synthetase</fullName>
    </recommendedName>
</protein>
<comment type="cofactor">
    <cofactor evidence="1">
        <name>Mg(2+)</name>
        <dbReference type="ChEBI" id="CHEBI:18420"/>
    </cofactor>
</comment>
<dbReference type="GO" id="GO:0008299">
    <property type="term" value="P:isoprenoid biosynthetic process"/>
    <property type="evidence" value="ECO:0007669"/>
    <property type="project" value="InterPro"/>
</dbReference>
<sequence>MGDLFENDSNDTMNAAMGVELLHNFTLVHDDIMDEDTLRHNVTTIHEKWDNAHAILSGDGLGALGPIYISKIKTNTLEVLVRYNEVILEICEGQAYDMEFENRNATINDYLLMSKKKTGSLFSLCFEIPAFINETFLEYRLSLKELGENLGIIFQMQDDILEILTSKGNMGKGTNSDIKRRKKTVLSSIAFGHDRENWEKLQNQIKSVDIVEKKQILADYFKKSGVLNKANDLLSNYEKKCREVVISLPEDIQKDIELLLDLIIKRNR</sequence>
<keyword evidence="3" id="KW-0808">Transferase</keyword>
<dbReference type="PANTHER" id="PTHR12001:SF85">
    <property type="entry name" value="SHORT CHAIN ISOPRENYL DIPHOSPHATE SYNTHASE"/>
    <property type="match status" value="1"/>
</dbReference>
<dbReference type="Gene3D" id="1.10.600.10">
    <property type="entry name" value="Farnesyl Diphosphate Synthase"/>
    <property type="match status" value="1"/>
</dbReference>
<dbReference type="SFLD" id="SFLDS00005">
    <property type="entry name" value="Isoprenoid_Synthase_Type_I"/>
    <property type="match status" value="1"/>
</dbReference>
<dbReference type="EMBL" id="UINC01001510">
    <property type="protein sequence ID" value="SUZ82504.1"/>
    <property type="molecule type" value="Genomic_DNA"/>
</dbReference>